<organism evidence="2 3">
    <name type="scientific">Bradyrhizobium septentrionale</name>
    <dbReference type="NCBI Taxonomy" id="1404411"/>
    <lineage>
        <taxon>Bacteria</taxon>
        <taxon>Pseudomonadati</taxon>
        <taxon>Pseudomonadota</taxon>
        <taxon>Alphaproteobacteria</taxon>
        <taxon>Hyphomicrobiales</taxon>
        <taxon>Nitrobacteraceae</taxon>
        <taxon>Bradyrhizobium</taxon>
    </lineage>
</organism>
<reference evidence="2" key="1">
    <citation type="journal article" date="2021" name="Int. J. Syst. Evol. Microbiol.">
        <title>Bradyrhizobium septentrionale sp. nov. (sv. septentrionale) and Bradyrhizobium quebecense sp. nov. (sv. septentrionale) associated with legumes native to Canada possess rearranged symbiosis genes and numerous insertion sequences.</title>
        <authorList>
            <person name="Bromfield E.S.P."/>
            <person name="Cloutier S."/>
        </authorList>
    </citation>
    <scope>NUCLEOTIDE SEQUENCE</scope>
    <source>
        <strain evidence="2">5S5</strain>
    </source>
</reference>
<evidence type="ECO:0000313" key="2">
    <source>
        <dbReference type="EMBL" id="WXC79482.1"/>
    </source>
</evidence>
<proteinExistence type="predicted"/>
<reference evidence="2" key="2">
    <citation type="submission" date="2024-03" db="EMBL/GenBank/DDBJ databases">
        <authorList>
            <person name="Bromfield E.S.P."/>
            <person name="Cloutier S."/>
        </authorList>
    </citation>
    <scope>NUCLEOTIDE SEQUENCE</scope>
    <source>
        <strain evidence="2">5S5</strain>
    </source>
</reference>
<evidence type="ECO:0000313" key="3">
    <source>
        <dbReference type="Proteomes" id="UP001432046"/>
    </source>
</evidence>
<dbReference type="RefSeq" id="WP_338833889.1">
    <property type="nucleotide sequence ID" value="NZ_CP147711.1"/>
</dbReference>
<evidence type="ECO:0000256" key="1">
    <source>
        <dbReference type="SAM" id="MobiDB-lite"/>
    </source>
</evidence>
<feature type="region of interest" description="Disordered" evidence="1">
    <location>
        <begin position="63"/>
        <end position="91"/>
    </location>
</feature>
<name>A0ABZ2NX03_9BRAD</name>
<dbReference type="Proteomes" id="UP001432046">
    <property type="component" value="Chromosome"/>
</dbReference>
<sequence length="112" mass="12102">MLKGSMANHIPAKPRRPNSRAPRFCGVKKKRPQREGQAGAVFFHAVADRRLPQTNGLLGLKEWTNEKPIPPSARMIGANSGSGNNACESRRNKLPLCPDAIEGLKGTLAGPH</sequence>
<protein>
    <submittedName>
        <fullName evidence="2">Uncharacterized protein</fullName>
    </submittedName>
</protein>
<keyword evidence="3" id="KW-1185">Reference proteome</keyword>
<dbReference type="EMBL" id="CP147711">
    <property type="protein sequence ID" value="WXC79482.1"/>
    <property type="molecule type" value="Genomic_DNA"/>
</dbReference>
<accession>A0ABZ2NX03</accession>
<feature type="region of interest" description="Disordered" evidence="1">
    <location>
        <begin position="1"/>
        <end position="24"/>
    </location>
</feature>
<gene>
    <name evidence="2" type="ORF">WDK88_41045</name>
</gene>